<comment type="caution">
    <text evidence="2">The sequence shown here is derived from an EMBL/GenBank/DDBJ whole genome shotgun (WGS) entry which is preliminary data.</text>
</comment>
<evidence type="ECO:0000313" key="2">
    <source>
        <dbReference type="EMBL" id="KAJ1207536.1"/>
    </source>
</evidence>
<sequence>MQRLLSGESERGGGAAMNDAGRRSLGCYTVTPAAPDDKAPAPPMAMQYTGGGAKRRQAALTNLPAHEYIRRTSEEEYFRLGKRRKFYNCVTQRSF</sequence>
<accession>A0AAV7W474</accession>
<evidence type="ECO:0000256" key="1">
    <source>
        <dbReference type="SAM" id="MobiDB-lite"/>
    </source>
</evidence>
<name>A0AAV7W474_PLEWA</name>
<feature type="region of interest" description="Disordered" evidence="1">
    <location>
        <begin position="1"/>
        <end position="53"/>
    </location>
</feature>
<evidence type="ECO:0000313" key="3">
    <source>
        <dbReference type="Proteomes" id="UP001066276"/>
    </source>
</evidence>
<keyword evidence="3" id="KW-1185">Reference proteome</keyword>
<protein>
    <submittedName>
        <fullName evidence="2">Uncharacterized protein</fullName>
    </submittedName>
</protein>
<dbReference type="AlphaFoldDB" id="A0AAV7W474"/>
<reference evidence="2" key="1">
    <citation type="journal article" date="2022" name="bioRxiv">
        <title>Sequencing and chromosome-scale assembly of the giantPleurodeles waltlgenome.</title>
        <authorList>
            <person name="Brown T."/>
            <person name="Elewa A."/>
            <person name="Iarovenko S."/>
            <person name="Subramanian E."/>
            <person name="Araus A.J."/>
            <person name="Petzold A."/>
            <person name="Susuki M."/>
            <person name="Suzuki K.-i.T."/>
            <person name="Hayashi T."/>
            <person name="Toyoda A."/>
            <person name="Oliveira C."/>
            <person name="Osipova E."/>
            <person name="Leigh N.D."/>
            <person name="Simon A."/>
            <person name="Yun M.H."/>
        </authorList>
    </citation>
    <scope>NUCLEOTIDE SEQUENCE</scope>
    <source>
        <strain evidence="2">20211129_DDA</strain>
        <tissue evidence="2">Liver</tissue>
    </source>
</reference>
<proteinExistence type="predicted"/>
<dbReference type="EMBL" id="JANPWB010000002">
    <property type="protein sequence ID" value="KAJ1207536.1"/>
    <property type="molecule type" value="Genomic_DNA"/>
</dbReference>
<gene>
    <name evidence="2" type="ORF">NDU88_002927</name>
</gene>
<organism evidence="2 3">
    <name type="scientific">Pleurodeles waltl</name>
    <name type="common">Iberian ribbed newt</name>
    <dbReference type="NCBI Taxonomy" id="8319"/>
    <lineage>
        <taxon>Eukaryota</taxon>
        <taxon>Metazoa</taxon>
        <taxon>Chordata</taxon>
        <taxon>Craniata</taxon>
        <taxon>Vertebrata</taxon>
        <taxon>Euteleostomi</taxon>
        <taxon>Amphibia</taxon>
        <taxon>Batrachia</taxon>
        <taxon>Caudata</taxon>
        <taxon>Salamandroidea</taxon>
        <taxon>Salamandridae</taxon>
        <taxon>Pleurodelinae</taxon>
        <taxon>Pleurodeles</taxon>
    </lineage>
</organism>
<dbReference type="Proteomes" id="UP001066276">
    <property type="component" value="Chromosome 1_2"/>
</dbReference>